<evidence type="ECO:0000313" key="2">
    <source>
        <dbReference type="EMBL" id="CAL1614038.1"/>
    </source>
</evidence>
<gene>
    <name evidence="2" type="ORF">KC01_LOCUS40135</name>
</gene>
<feature type="compositionally biased region" description="Basic and acidic residues" evidence="1">
    <location>
        <begin position="158"/>
        <end position="167"/>
    </location>
</feature>
<feature type="region of interest" description="Disordered" evidence="1">
    <location>
        <begin position="109"/>
        <end position="301"/>
    </location>
</feature>
<evidence type="ECO:0000256" key="1">
    <source>
        <dbReference type="SAM" id="MobiDB-lite"/>
    </source>
</evidence>
<reference evidence="2 3" key="1">
    <citation type="submission" date="2024-04" db="EMBL/GenBank/DDBJ databases">
        <authorList>
            <person name="Waldvogel A.-M."/>
            <person name="Schoenle A."/>
        </authorList>
    </citation>
    <scope>NUCLEOTIDE SEQUENCE [LARGE SCALE GENOMIC DNA]</scope>
</reference>
<feature type="compositionally biased region" description="Pro residues" evidence="1">
    <location>
        <begin position="210"/>
        <end position="219"/>
    </location>
</feature>
<evidence type="ECO:0000313" key="3">
    <source>
        <dbReference type="Proteomes" id="UP001497482"/>
    </source>
</evidence>
<sequence>MRVYSTCTTTSTRTPQLSDLAQSKCGGIYSATWFSSPSFLSVVASIVPHGSRLPSFLASIVASMLFLALSSLEITWTRGELPRQHHEEDAAIGAAWPLCALSRTTHLPAEELPQSPHPPGPTPPTEPRPALHPLLTQSRTQSTPHSSKTASHSGPLARQRDPDERDGASNAPDVPNPAGCCRPDSVSSRTTSSVTSTAPLTTHRLTWKPLPTPPHPPNPTLRTLTPPHANSTLRPTPPSPQQPNTGPPPAPPPSATQPKDPTLLTTHPNLTPPLPQHPKRPHPPLTTATLNPTQSPSATAP</sequence>
<name>A0AAV2MKZ4_KNICA</name>
<dbReference type="AlphaFoldDB" id="A0AAV2MKZ4"/>
<protein>
    <submittedName>
        <fullName evidence="2">Uncharacterized protein</fullName>
    </submittedName>
</protein>
<feature type="compositionally biased region" description="Low complexity" evidence="1">
    <location>
        <begin position="256"/>
        <end position="269"/>
    </location>
</feature>
<dbReference type="Proteomes" id="UP001497482">
    <property type="component" value="Chromosome 8"/>
</dbReference>
<proteinExistence type="predicted"/>
<feature type="compositionally biased region" description="Pro residues" evidence="1">
    <location>
        <begin position="115"/>
        <end position="127"/>
    </location>
</feature>
<feature type="compositionally biased region" description="Polar residues" evidence="1">
    <location>
        <begin position="135"/>
        <end position="152"/>
    </location>
</feature>
<feature type="compositionally biased region" description="Low complexity" evidence="1">
    <location>
        <begin position="185"/>
        <end position="197"/>
    </location>
</feature>
<accession>A0AAV2MKZ4</accession>
<dbReference type="EMBL" id="OZ035830">
    <property type="protein sequence ID" value="CAL1614038.1"/>
    <property type="molecule type" value="Genomic_DNA"/>
</dbReference>
<organism evidence="2 3">
    <name type="scientific">Knipowitschia caucasica</name>
    <name type="common">Caucasian dwarf goby</name>
    <name type="synonym">Pomatoschistus caucasicus</name>
    <dbReference type="NCBI Taxonomy" id="637954"/>
    <lineage>
        <taxon>Eukaryota</taxon>
        <taxon>Metazoa</taxon>
        <taxon>Chordata</taxon>
        <taxon>Craniata</taxon>
        <taxon>Vertebrata</taxon>
        <taxon>Euteleostomi</taxon>
        <taxon>Actinopterygii</taxon>
        <taxon>Neopterygii</taxon>
        <taxon>Teleostei</taxon>
        <taxon>Neoteleostei</taxon>
        <taxon>Acanthomorphata</taxon>
        <taxon>Gobiaria</taxon>
        <taxon>Gobiiformes</taxon>
        <taxon>Gobioidei</taxon>
        <taxon>Gobiidae</taxon>
        <taxon>Gobiinae</taxon>
        <taxon>Knipowitschia</taxon>
    </lineage>
</organism>
<feature type="compositionally biased region" description="Polar residues" evidence="1">
    <location>
        <begin position="286"/>
        <end position="301"/>
    </location>
</feature>
<keyword evidence="3" id="KW-1185">Reference proteome</keyword>
<feature type="compositionally biased region" description="Pro residues" evidence="1">
    <location>
        <begin position="235"/>
        <end position="255"/>
    </location>
</feature>